<keyword evidence="3 5" id="KW-0424">Laminin EGF-like domain</keyword>
<accession>A0A8M1KYH6</accession>
<dbReference type="KEGG" id="char:116219961"/>
<dbReference type="GO" id="GO:0005576">
    <property type="term" value="C:extracellular region"/>
    <property type="evidence" value="ECO:0007669"/>
    <property type="project" value="UniProtKB-ARBA"/>
</dbReference>
<dbReference type="Proteomes" id="UP000515152">
    <property type="component" value="Chromosome 1"/>
</dbReference>
<proteinExistence type="predicted"/>
<feature type="region of interest" description="Disordered" evidence="7">
    <location>
        <begin position="673"/>
        <end position="700"/>
    </location>
</feature>
<evidence type="ECO:0000259" key="9">
    <source>
        <dbReference type="PROSITE" id="PS50027"/>
    </source>
</evidence>
<evidence type="ECO:0000256" key="1">
    <source>
        <dbReference type="ARBA" id="ARBA00022889"/>
    </source>
</evidence>
<dbReference type="GO" id="GO:0030155">
    <property type="term" value="P:regulation of cell adhesion"/>
    <property type="evidence" value="ECO:0007669"/>
    <property type="project" value="InterPro"/>
</dbReference>
<dbReference type="GO" id="GO:0043256">
    <property type="term" value="C:laminin complex"/>
    <property type="evidence" value="ECO:0007669"/>
    <property type="project" value="TreeGrafter"/>
</dbReference>
<feature type="disulfide bond" evidence="4">
    <location>
        <begin position="11"/>
        <end position="20"/>
    </location>
</feature>
<gene>
    <name evidence="11" type="primary">LOC116219961</name>
</gene>
<dbReference type="GO" id="GO:0034446">
    <property type="term" value="P:substrate adhesion-dependent cell spreading"/>
    <property type="evidence" value="ECO:0007669"/>
    <property type="project" value="TreeGrafter"/>
</dbReference>
<dbReference type="GO" id="GO:0030334">
    <property type="term" value="P:regulation of cell migration"/>
    <property type="evidence" value="ECO:0007669"/>
    <property type="project" value="InterPro"/>
</dbReference>
<evidence type="ECO:0000313" key="10">
    <source>
        <dbReference type="Proteomes" id="UP000515152"/>
    </source>
</evidence>
<dbReference type="GO" id="GO:0070831">
    <property type="term" value="P:basement membrane assembly"/>
    <property type="evidence" value="ECO:0007669"/>
    <property type="project" value="TreeGrafter"/>
</dbReference>
<dbReference type="GeneID" id="116219961"/>
<protein>
    <submittedName>
        <fullName evidence="11">Laminin subunit alpha-3-like</fullName>
    </submittedName>
</protein>
<evidence type="ECO:0000256" key="2">
    <source>
        <dbReference type="ARBA" id="ARBA00023157"/>
    </source>
</evidence>
<evidence type="ECO:0000256" key="7">
    <source>
        <dbReference type="SAM" id="MobiDB-lite"/>
    </source>
</evidence>
<feature type="coiled-coil region" evidence="6">
    <location>
        <begin position="74"/>
        <end position="128"/>
    </location>
</feature>
<dbReference type="PANTHER" id="PTHR10574">
    <property type="entry name" value="NETRIN/LAMININ-RELATED"/>
    <property type="match status" value="1"/>
</dbReference>
<dbReference type="PROSITE" id="PS50026">
    <property type="entry name" value="EGF_3"/>
    <property type="match status" value="1"/>
</dbReference>
<dbReference type="InterPro" id="IPR000742">
    <property type="entry name" value="EGF"/>
</dbReference>
<dbReference type="OrthoDB" id="5836593at2759"/>
<dbReference type="GO" id="GO:0045995">
    <property type="term" value="P:regulation of embryonic development"/>
    <property type="evidence" value="ECO:0007669"/>
    <property type="project" value="InterPro"/>
</dbReference>
<dbReference type="Pfam" id="PF06009">
    <property type="entry name" value="Laminin_II"/>
    <property type="match status" value="1"/>
</dbReference>
<feature type="domain" description="Laminin EGF-like" evidence="9">
    <location>
        <begin position="1"/>
        <end position="40"/>
    </location>
</feature>
<dbReference type="Pfam" id="PF06008">
    <property type="entry name" value="Laminin_I"/>
    <property type="match status" value="1"/>
</dbReference>
<feature type="coiled-coil region" evidence="6">
    <location>
        <begin position="276"/>
        <end position="324"/>
    </location>
</feature>
<evidence type="ECO:0000256" key="3">
    <source>
        <dbReference type="ARBA" id="ARBA00023292"/>
    </source>
</evidence>
<keyword evidence="6" id="KW-0175">Coiled coil</keyword>
<dbReference type="PROSITE" id="PS01248">
    <property type="entry name" value="EGF_LAM_1"/>
    <property type="match status" value="1"/>
</dbReference>
<reference evidence="11" key="1">
    <citation type="submission" date="2025-08" db="UniProtKB">
        <authorList>
            <consortium name="RefSeq"/>
        </authorList>
    </citation>
    <scope>IDENTIFICATION</scope>
</reference>
<dbReference type="PROSITE" id="PS50027">
    <property type="entry name" value="EGF_LAM_2"/>
    <property type="match status" value="1"/>
</dbReference>
<dbReference type="PROSITE" id="PS00022">
    <property type="entry name" value="EGF_1"/>
    <property type="match status" value="1"/>
</dbReference>
<feature type="domain" description="EGF-like" evidence="8">
    <location>
        <begin position="1"/>
        <end position="21"/>
    </location>
</feature>
<evidence type="ECO:0000259" key="8">
    <source>
        <dbReference type="PROSITE" id="PS50026"/>
    </source>
</evidence>
<dbReference type="InterPro" id="IPR010307">
    <property type="entry name" value="Laminin_dom_II"/>
</dbReference>
<evidence type="ECO:0000256" key="4">
    <source>
        <dbReference type="PROSITE-ProRule" id="PRU00076"/>
    </source>
</evidence>
<keyword evidence="2 4" id="KW-1015">Disulfide bond</keyword>
<dbReference type="GO" id="GO:0009887">
    <property type="term" value="P:animal organ morphogenesis"/>
    <property type="evidence" value="ECO:0007669"/>
    <property type="project" value="TreeGrafter"/>
</dbReference>
<evidence type="ECO:0000256" key="5">
    <source>
        <dbReference type="PROSITE-ProRule" id="PRU00460"/>
    </source>
</evidence>
<dbReference type="CDD" id="cd00055">
    <property type="entry name" value="EGF_Lam"/>
    <property type="match status" value="2"/>
</dbReference>
<dbReference type="InterPro" id="IPR050440">
    <property type="entry name" value="Laminin/Netrin_ECM"/>
</dbReference>
<name>A0A8M1KYH6_CLUHA</name>
<organism evidence="10 11">
    <name type="scientific">Clupea harengus</name>
    <name type="common">Atlantic herring</name>
    <dbReference type="NCBI Taxonomy" id="7950"/>
    <lineage>
        <taxon>Eukaryota</taxon>
        <taxon>Metazoa</taxon>
        <taxon>Chordata</taxon>
        <taxon>Craniata</taxon>
        <taxon>Vertebrata</taxon>
        <taxon>Euteleostomi</taxon>
        <taxon>Actinopterygii</taxon>
        <taxon>Neopterygii</taxon>
        <taxon>Teleostei</taxon>
        <taxon>Clupei</taxon>
        <taxon>Clupeiformes</taxon>
        <taxon>Clupeoidei</taxon>
        <taxon>Clupeidae</taxon>
        <taxon>Clupea</taxon>
    </lineage>
</organism>
<dbReference type="InterPro" id="IPR002049">
    <property type="entry name" value="LE_dom"/>
</dbReference>
<comment type="caution">
    <text evidence="4">Lacks conserved residue(s) required for the propagation of feature annotation.</text>
</comment>
<evidence type="ECO:0000313" key="11">
    <source>
        <dbReference type="RefSeq" id="XP_042566639.1"/>
    </source>
</evidence>
<dbReference type="RefSeq" id="XP_042566639.1">
    <property type="nucleotide sequence ID" value="XM_042710705.1"/>
</dbReference>
<dbReference type="GO" id="GO:0009888">
    <property type="term" value="P:tissue development"/>
    <property type="evidence" value="ECO:0007669"/>
    <property type="project" value="TreeGrafter"/>
</dbReference>
<keyword evidence="4" id="KW-0245">EGF-like domain</keyword>
<dbReference type="GO" id="GO:0016477">
    <property type="term" value="P:cell migration"/>
    <property type="evidence" value="ECO:0007669"/>
    <property type="project" value="TreeGrafter"/>
</dbReference>
<dbReference type="Pfam" id="PF00053">
    <property type="entry name" value="EGF_laminin"/>
    <property type="match status" value="1"/>
</dbReference>
<dbReference type="GO" id="GO:0005102">
    <property type="term" value="F:signaling receptor binding"/>
    <property type="evidence" value="ECO:0007669"/>
    <property type="project" value="InterPro"/>
</dbReference>
<dbReference type="AlphaFoldDB" id="A0A8M1KYH6"/>
<dbReference type="GO" id="GO:0007411">
    <property type="term" value="P:axon guidance"/>
    <property type="evidence" value="ECO:0007669"/>
    <property type="project" value="TreeGrafter"/>
</dbReference>
<keyword evidence="10" id="KW-1185">Reference proteome</keyword>
<evidence type="ECO:0000256" key="6">
    <source>
        <dbReference type="SAM" id="Coils"/>
    </source>
</evidence>
<sequence>MQVGSDVECVCKPGYTGLRCQRCSSGYYGNPLLPFGRCQPCNCNHGNANKCHPLTGECENPDGTGDCQECDICVVTLMKDLEGMDDELSRLKSKLGKLTGSSIPLAQLKKLEEAITVTRELLSRLKASAVSLEPKVKQLEMDMGTIDEDLVTLDNKARKLFPQSEEVLKTVNHTKHRSQELLNSVGDLLNDIQDLLDQIARGNHTSGPVSDKDAVRMLGEAKHLVQEMRRQNCSGQRTVAHTELRQAQNLLDYITRNLTDPSSTNQALADRIGGSLMRDLARLRDLQKALEHAESALKSTHKLNHQSQATLRRLQSRVMELTEERDSVTSGLQMTRQLLGNVSDQLSMIQDIKTEYEHLAAQLDGAESDLVKKLGSLSSLASVAGLVQQAEIHARNLSDLAMALSMKLQSVVKGSNVHHFFEVIRAYTDIIEAVEKAETAAREAKEAADSALEDVTRQDLISRASSLIVDARSLLSKAKEAEKNLNDTAEELGSQQERVGRVKDKMAALWRDLQASQQNLSMINRGDTDALLNSTKAAVSSAEARVKAMMTRLQEISAGLKNISVPSAGAGSGGSDLDGVLNQANNALQALNQTFPTLVDTLADVENMSALAPPGGNMLDSMRHIRELIEQTRQMANAIKVPMMFTGKGYVELRPPADLRDLRAVTTLDLYLQRPPLEPPRGDSNSKRRRRQGREKAEDTFVFYLGNKNTKLNALPLD</sequence>
<feature type="coiled-coil region" evidence="6">
    <location>
        <begin position="427"/>
        <end position="498"/>
    </location>
</feature>
<dbReference type="InterPro" id="IPR009254">
    <property type="entry name" value="Laminin_aI"/>
</dbReference>
<dbReference type="PANTHER" id="PTHR10574:SF419">
    <property type="entry name" value="LAMININ SUBUNIT ALPHA-3-RELATED"/>
    <property type="match status" value="1"/>
</dbReference>
<keyword evidence="1" id="KW-0130">Cell adhesion</keyword>